<evidence type="ECO:0000313" key="3">
    <source>
        <dbReference type="EMBL" id="ELY98899.1"/>
    </source>
</evidence>
<protein>
    <recommendedName>
        <fullName evidence="5">CARDB domain-containing protein</fullName>
    </recommendedName>
</protein>
<evidence type="ECO:0000256" key="2">
    <source>
        <dbReference type="SAM" id="Phobius"/>
    </source>
</evidence>
<keyword evidence="4" id="KW-1185">Reference proteome</keyword>
<feature type="region of interest" description="Disordered" evidence="1">
    <location>
        <begin position="650"/>
        <end position="683"/>
    </location>
</feature>
<evidence type="ECO:0000256" key="1">
    <source>
        <dbReference type="SAM" id="MobiDB-lite"/>
    </source>
</evidence>
<gene>
    <name evidence="3" type="ORF">C481_16316</name>
</gene>
<name>M0AK40_NATA1</name>
<proteinExistence type="predicted"/>
<dbReference type="EMBL" id="AOIO01000035">
    <property type="protein sequence ID" value="ELY98899.1"/>
    <property type="molecule type" value="Genomic_DNA"/>
</dbReference>
<feature type="transmembrane region" description="Helical" evidence="2">
    <location>
        <begin position="691"/>
        <end position="714"/>
    </location>
</feature>
<accession>M0AK40</accession>
<dbReference type="AlphaFoldDB" id="M0AK40"/>
<organism evidence="3 4">
    <name type="scientific">Natrialba asiatica (strain ATCC 700177 / DSM 12278 / JCM 9576 / FERM P-10747 / NBRC 102637 / 172P1)</name>
    <dbReference type="NCBI Taxonomy" id="29540"/>
    <lineage>
        <taxon>Archaea</taxon>
        <taxon>Methanobacteriati</taxon>
        <taxon>Methanobacteriota</taxon>
        <taxon>Stenosarchaea group</taxon>
        <taxon>Halobacteria</taxon>
        <taxon>Halobacteriales</taxon>
        <taxon>Natrialbaceae</taxon>
        <taxon>Natrialba</taxon>
    </lineage>
</organism>
<feature type="compositionally biased region" description="Low complexity" evidence="1">
    <location>
        <begin position="7"/>
        <end position="28"/>
    </location>
</feature>
<reference evidence="3 4" key="1">
    <citation type="journal article" date="2014" name="PLoS Genet.">
        <title>Phylogenetically driven sequencing of extremely halophilic archaea reveals strategies for static and dynamic osmo-response.</title>
        <authorList>
            <person name="Becker E.A."/>
            <person name="Seitzer P.M."/>
            <person name="Tritt A."/>
            <person name="Larsen D."/>
            <person name="Krusor M."/>
            <person name="Yao A.I."/>
            <person name="Wu D."/>
            <person name="Madern D."/>
            <person name="Eisen J.A."/>
            <person name="Darling A.E."/>
            <person name="Facciotti M.T."/>
        </authorList>
    </citation>
    <scope>NUCLEOTIDE SEQUENCE [LARGE SCALE GENOMIC DNA]</scope>
    <source>
        <strain evidence="3 4">DSM 12278</strain>
    </source>
</reference>
<dbReference type="Gene3D" id="2.60.40.10">
    <property type="entry name" value="Immunoglobulins"/>
    <property type="match status" value="2"/>
</dbReference>
<keyword evidence="2" id="KW-0812">Transmembrane</keyword>
<evidence type="ECO:0008006" key="5">
    <source>
        <dbReference type="Google" id="ProtNLM"/>
    </source>
</evidence>
<feature type="compositionally biased region" description="Low complexity" evidence="1">
    <location>
        <begin position="667"/>
        <end position="679"/>
    </location>
</feature>
<evidence type="ECO:0000313" key="4">
    <source>
        <dbReference type="Proteomes" id="UP000011554"/>
    </source>
</evidence>
<comment type="caution">
    <text evidence="3">The sequence shown here is derived from an EMBL/GenBank/DDBJ whole genome shotgun (WGS) entry which is preliminary data.</text>
</comment>
<dbReference type="eggNOG" id="arCOG07560">
    <property type="taxonomic scope" value="Archaea"/>
</dbReference>
<dbReference type="RefSeq" id="WP_006110344.1">
    <property type="nucleotide sequence ID" value="NZ_AOIO01000035.1"/>
</dbReference>
<keyword evidence="2" id="KW-1133">Transmembrane helix</keyword>
<feature type="region of interest" description="Disordered" evidence="1">
    <location>
        <begin position="1"/>
        <end position="28"/>
    </location>
</feature>
<sequence>MAAGAVADPIADSLAPSAPASLSTSASDAGEYDDTVVVRFADDHVVTGSAAESMPSDPVVTAGGEELVVVDGAVETETGDAIVAGNNTVRVAENDPDLVVTDGEVLNDTLEVTDGGIVQTVEGETTVKTDDGNPVEYTAYDETNFVPEIVDTNSPGEGETLEVTVEITNTEYGTETRDVDFTLTDGDETFATLTESIELDGGESTTHTFEYETERDDHEATRAFVEVDYDGNEDDTDVTIHESKATVTIADWTRNTAAGDELDVTAKINRHGNYPQGEQEFLIEFRIDGTHVTTKPVSMEPGGQAVETFTYETSEADSPSVEAVVRSGLDGEPDDAARAVVEVIGQATHEENVRAQFTDRNRPDEGETLELEAEIEYDRSDRIPNEPKEYPVEFYIDGELVDNRTVELNGDETVTETFTYETEQGDAPRVDAELKTPGTGDTTRPRINGSGFDVEILDVNGPVNETQPLVATVGIENTGDIAGEQEIRLRIDSGAGDPDQTTRHIRGQKNVSLEVGERTTERFSYRTRSSDVPLTEVAILSDDDEATRNAMVRAKTSRYEPRNLTGDYTNESSRELTLSADINNTGTEPGDQYVEFSLDGELVHVDRMTLEPWESETVSTTIDAPAEIGAHDFAVETDDERADTLVGVGVEVSGSDPDTDGTGGNQSVDGDTDSGSDGSPNTATSGGGIPWHFLGLSLLGLLVVFALAALFLLYRHDPETFPPEPAAVPGILQTEVNSLAARVRTTDLALLIATAKRAIGLSAGTLIVRNDLPRAATVRVRCQTETNTVFLEDFELQPEERRVLGSLPDTDRFKVGAGVDDITSHEEVFDRDNGDVGVVLRAEGIVIGNLS</sequence>
<keyword evidence="2" id="KW-0472">Membrane</keyword>
<dbReference type="PATRIC" id="fig|29540.5.peg.3326"/>
<dbReference type="Proteomes" id="UP000011554">
    <property type="component" value="Unassembled WGS sequence"/>
</dbReference>
<dbReference type="InterPro" id="IPR013783">
    <property type="entry name" value="Ig-like_fold"/>
</dbReference>
<feature type="region of interest" description="Disordered" evidence="1">
    <location>
        <begin position="430"/>
        <end position="449"/>
    </location>
</feature>